<sequence>MAMGVKIHCTCKRLFLARAKKLQVGQWRFLENFSVTPATGKYRPTSHKYKLSIISNSNVTDSSLKNDDVFLSLTPFQAIINGSLDSNFLIGQVQVTNAFETSSLVINPDGFDVQDYLRMAPNNELALSDGIREVVKPKGNKRQIEKWSTYPERSVLDIIMATEDDYGETKVMLLDTIAEPILGVSADVLLGGSLEEISLISADEEDNTCLSSTPVSKRRGDNDIDDLSSTSKKQCSKVIKGVKIHCTCKRLFLARAKKLQVGQWRFLENFSVTPATGKYRPTSHKYKLSIISNSNVTDSSLKNDDVFLSLTPFQAIINGSLDSNFLIGQVQVTNAFETSSLVINPDGFDVQDYLRMAPNNELALSDGIREVVKPKGNKRQIEKWSTYPERSVLDIIMATEDDYGETKVMLLDTIAEPILGVSADVLLGGSLEEISLISTDEEDNPCLSSTPVSKRRGDNDIDDLSSTSKKQCSKLGFKKRDDFQGTMDDSDLEFGCSSQESSDTDYSDDQQPMEPKPEKENQSERVHFLAALFRKKFSEPKKK</sequence>
<gene>
    <name evidence="3" type="ORF">HID58_074835</name>
</gene>
<proteinExistence type="predicted"/>
<dbReference type="Proteomes" id="UP000824890">
    <property type="component" value="Unassembled WGS sequence"/>
</dbReference>
<evidence type="ECO:0000256" key="1">
    <source>
        <dbReference type="SAM" id="MobiDB-lite"/>
    </source>
</evidence>
<feature type="domain" description="Replication protein A 70 kDa DNA-binding subunit B/D first OB fold" evidence="2">
    <location>
        <begin position="240"/>
        <end position="298"/>
    </location>
</feature>
<feature type="region of interest" description="Disordered" evidence="1">
    <location>
        <begin position="483"/>
        <end position="525"/>
    </location>
</feature>
<organism evidence="3 4">
    <name type="scientific">Brassica napus</name>
    <name type="common">Rape</name>
    <dbReference type="NCBI Taxonomy" id="3708"/>
    <lineage>
        <taxon>Eukaryota</taxon>
        <taxon>Viridiplantae</taxon>
        <taxon>Streptophyta</taxon>
        <taxon>Embryophyta</taxon>
        <taxon>Tracheophyta</taxon>
        <taxon>Spermatophyta</taxon>
        <taxon>Magnoliopsida</taxon>
        <taxon>eudicotyledons</taxon>
        <taxon>Gunneridae</taxon>
        <taxon>Pentapetalae</taxon>
        <taxon>rosids</taxon>
        <taxon>malvids</taxon>
        <taxon>Brassicales</taxon>
        <taxon>Brassicaceae</taxon>
        <taxon>Brassiceae</taxon>
        <taxon>Brassica</taxon>
    </lineage>
</organism>
<feature type="compositionally biased region" description="Basic and acidic residues" evidence="1">
    <location>
        <begin position="515"/>
        <end position="525"/>
    </location>
</feature>
<dbReference type="CDD" id="cd04480">
    <property type="entry name" value="RPA1_DBD_A_like"/>
    <property type="match status" value="2"/>
</dbReference>
<dbReference type="Pfam" id="PF02721">
    <property type="entry name" value="DUF223"/>
    <property type="match status" value="2"/>
</dbReference>
<dbReference type="Gene3D" id="2.40.50.140">
    <property type="entry name" value="Nucleic acid-binding proteins"/>
    <property type="match status" value="2"/>
</dbReference>
<dbReference type="InterPro" id="IPR012340">
    <property type="entry name" value="NA-bd_OB-fold"/>
</dbReference>
<feature type="domain" description="Replication protein A 70 kDa DNA-binding subunit B/D first OB fold" evidence="2">
    <location>
        <begin position="3"/>
        <end position="61"/>
    </location>
</feature>
<dbReference type="EMBL" id="JAGKQM010000017">
    <property type="protein sequence ID" value="KAH0867813.1"/>
    <property type="molecule type" value="Genomic_DNA"/>
</dbReference>
<protein>
    <recommendedName>
        <fullName evidence="2">Replication protein A 70 kDa DNA-binding subunit B/D first OB fold domain-containing protein</fullName>
    </recommendedName>
</protein>
<feature type="region of interest" description="Disordered" evidence="1">
    <location>
        <begin position="208"/>
        <end position="229"/>
    </location>
</feature>
<name>A0ABQ7YHY7_BRANA</name>
<dbReference type="SUPFAM" id="SSF50249">
    <property type="entry name" value="Nucleic acid-binding proteins"/>
    <property type="match status" value="2"/>
</dbReference>
<feature type="region of interest" description="Disordered" evidence="1">
    <location>
        <begin position="441"/>
        <end position="467"/>
    </location>
</feature>
<accession>A0ABQ7YHY7</accession>
<comment type="caution">
    <text evidence="3">The sequence shown here is derived from an EMBL/GenBank/DDBJ whole genome shotgun (WGS) entry which is preliminary data.</text>
</comment>
<dbReference type="InterPro" id="IPR003871">
    <property type="entry name" value="RFA1B/D_OB_1st"/>
</dbReference>
<keyword evidence="4" id="KW-1185">Reference proteome</keyword>
<evidence type="ECO:0000259" key="2">
    <source>
        <dbReference type="Pfam" id="PF02721"/>
    </source>
</evidence>
<evidence type="ECO:0000313" key="4">
    <source>
        <dbReference type="Proteomes" id="UP000824890"/>
    </source>
</evidence>
<reference evidence="3 4" key="1">
    <citation type="submission" date="2021-05" db="EMBL/GenBank/DDBJ databases">
        <title>Genome Assembly of Synthetic Allotetraploid Brassica napus Reveals Homoeologous Exchanges between Subgenomes.</title>
        <authorList>
            <person name="Davis J.T."/>
        </authorList>
    </citation>
    <scope>NUCLEOTIDE SEQUENCE [LARGE SCALE GENOMIC DNA]</scope>
    <source>
        <strain evidence="4">cv. Da-Ae</strain>
        <tissue evidence="3">Seedling</tissue>
    </source>
</reference>
<evidence type="ECO:0000313" key="3">
    <source>
        <dbReference type="EMBL" id="KAH0867813.1"/>
    </source>
</evidence>